<protein>
    <submittedName>
        <fullName evidence="9">Sugar transferase</fullName>
    </submittedName>
</protein>
<evidence type="ECO:0000256" key="2">
    <source>
        <dbReference type="ARBA" id="ARBA00006464"/>
    </source>
</evidence>
<comment type="caution">
    <text evidence="9">The sequence shown here is derived from an EMBL/GenBank/DDBJ whole genome shotgun (WGS) entry which is preliminary data.</text>
</comment>
<dbReference type="EMBL" id="VULX01000001">
    <property type="protein sequence ID" value="MSR89993.1"/>
    <property type="molecule type" value="Genomic_DNA"/>
</dbReference>
<gene>
    <name evidence="9" type="ORF">FYJ33_00850</name>
</gene>
<feature type="transmembrane region" description="Helical" evidence="7">
    <location>
        <begin position="47"/>
        <end position="67"/>
    </location>
</feature>
<evidence type="ECO:0000256" key="1">
    <source>
        <dbReference type="ARBA" id="ARBA00004141"/>
    </source>
</evidence>
<reference evidence="9 10" key="1">
    <citation type="submission" date="2019-08" db="EMBL/GenBank/DDBJ databases">
        <title>In-depth cultivation of the pig gut microbiome towards novel bacterial diversity and tailored functional studies.</title>
        <authorList>
            <person name="Wylensek D."/>
            <person name="Hitch T.C.A."/>
            <person name="Clavel T."/>
        </authorList>
    </citation>
    <scope>NUCLEOTIDE SEQUENCE [LARGE SCALE GENOMIC DNA]</scope>
    <source>
        <strain evidence="9 10">WCA-383-APC-5B</strain>
    </source>
</reference>
<evidence type="ECO:0000313" key="10">
    <source>
        <dbReference type="Proteomes" id="UP000460287"/>
    </source>
</evidence>
<sequence length="464" mass="53753">MKNKEWGTGLFKFLTFFADSVIVVFSVYITFLLLFDFKPPKWNIGPFIDIIPLIIITYLIFMYVFGLHDLLKRSFSETIYSIFLTVIALLVTTAFLTFFTRGFAYPRSVLLVSPVVQFVLLSIWRTIVWKITRKFHGRKDSLIVGGKSIEYLTTKILTKQKDLYNVKYICNSKSRHIKDYLKKVDVVFLCEDINLDLKKEIVDICLSTRKSIYIIPDIYEIALLNSKLSRADDIPIFKVKKLGLTIEQKFFKRLLDILVSLIGIIITSPIMLIVVIAIKCTDGGDIFYKQERVTINDKKFNVLKFRTMVMNAEGLTGPVLAGESDPRITKVGRILRATRIDELPQFFNILFGTMSVVGPRPERPFFVEQFKEEIPDYKYRTIVKAGLTGLAQVLGKYTTTPEDKVRYDILYVRNYSIFLDLKLILQTIKIMFMKESSEGVKEDIDFNELMREEYSEVTIDLVEK</sequence>
<comment type="subcellular location">
    <subcellularLocation>
        <location evidence="1">Membrane</location>
        <topology evidence="1">Multi-pass membrane protein</topology>
    </subcellularLocation>
</comment>
<dbReference type="RefSeq" id="WP_154529875.1">
    <property type="nucleotide sequence ID" value="NZ_VULX01000001.1"/>
</dbReference>
<evidence type="ECO:0000256" key="4">
    <source>
        <dbReference type="ARBA" id="ARBA00022692"/>
    </source>
</evidence>
<evidence type="ECO:0000313" key="9">
    <source>
        <dbReference type="EMBL" id="MSR89993.1"/>
    </source>
</evidence>
<keyword evidence="4 7" id="KW-0812">Transmembrane</keyword>
<feature type="transmembrane region" description="Helical" evidence="7">
    <location>
        <begin position="105"/>
        <end position="124"/>
    </location>
</feature>
<keyword evidence="5 7" id="KW-1133">Transmembrane helix</keyword>
<name>A0A7X2MVS1_9CLOT</name>
<feature type="domain" description="Bacterial sugar transferase" evidence="8">
    <location>
        <begin position="252"/>
        <end position="432"/>
    </location>
</feature>
<dbReference type="NCBIfam" id="TIGR03025">
    <property type="entry name" value="EPS_sugtrans"/>
    <property type="match status" value="1"/>
</dbReference>
<dbReference type="InterPro" id="IPR003362">
    <property type="entry name" value="Bact_transf"/>
</dbReference>
<dbReference type="GO" id="GO:0016780">
    <property type="term" value="F:phosphotransferase activity, for other substituted phosphate groups"/>
    <property type="evidence" value="ECO:0007669"/>
    <property type="project" value="TreeGrafter"/>
</dbReference>
<evidence type="ECO:0000256" key="7">
    <source>
        <dbReference type="SAM" id="Phobius"/>
    </source>
</evidence>
<dbReference type="Proteomes" id="UP000460287">
    <property type="component" value="Unassembled WGS sequence"/>
</dbReference>
<accession>A0A7X2MVS1</accession>
<keyword evidence="6 7" id="KW-0472">Membrane</keyword>
<dbReference type="PANTHER" id="PTHR30576">
    <property type="entry name" value="COLANIC BIOSYNTHESIS UDP-GLUCOSE LIPID CARRIER TRANSFERASE"/>
    <property type="match status" value="1"/>
</dbReference>
<keyword evidence="3 9" id="KW-0808">Transferase</keyword>
<dbReference type="AlphaFoldDB" id="A0A7X2MVS1"/>
<dbReference type="Pfam" id="PF02397">
    <property type="entry name" value="Bac_transf"/>
    <property type="match status" value="1"/>
</dbReference>
<evidence type="ECO:0000259" key="8">
    <source>
        <dbReference type="Pfam" id="PF02397"/>
    </source>
</evidence>
<evidence type="ECO:0000256" key="6">
    <source>
        <dbReference type="ARBA" id="ARBA00023136"/>
    </source>
</evidence>
<feature type="transmembrane region" description="Helical" evidence="7">
    <location>
        <begin position="12"/>
        <end position="35"/>
    </location>
</feature>
<dbReference type="GO" id="GO:0016020">
    <property type="term" value="C:membrane"/>
    <property type="evidence" value="ECO:0007669"/>
    <property type="project" value="UniProtKB-SubCell"/>
</dbReference>
<feature type="transmembrane region" description="Helical" evidence="7">
    <location>
        <begin position="254"/>
        <end position="278"/>
    </location>
</feature>
<feature type="transmembrane region" description="Helical" evidence="7">
    <location>
        <begin position="79"/>
        <end position="99"/>
    </location>
</feature>
<evidence type="ECO:0000256" key="3">
    <source>
        <dbReference type="ARBA" id="ARBA00022679"/>
    </source>
</evidence>
<dbReference type="PANTHER" id="PTHR30576:SF0">
    <property type="entry name" value="UNDECAPRENYL-PHOSPHATE N-ACETYLGALACTOSAMINYL 1-PHOSPHATE TRANSFERASE-RELATED"/>
    <property type="match status" value="1"/>
</dbReference>
<keyword evidence="10" id="KW-1185">Reference proteome</keyword>
<proteinExistence type="inferred from homology"/>
<comment type="similarity">
    <text evidence="2">Belongs to the bacterial sugar transferase family.</text>
</comment>
<organism evidence="9 10">
    <name type="scientific">Inconstantimicrobium porci</name>
    <dbReference type="NCBI Taxonomy" id="2652291"/>
    <lineage>
        <taxon>Bacteria</taxon>
        <taxon>Bacillati</taxon>
        <taxon>Bacillota</taxon>
        <taxon>Clostridia</taxon>
        <taxon>Eubacteriales</taxon>
        <taxon>Clostridiaceae</taxon>
        <taxon>Inconstantimicrobium</taxon>
    </lineage>
</organism>
<dbReference type="InterPro" id="IPR017475">
    <property type="entry name" value="EPS_sugar_tfrase"/>
</dbReference>
<evidence type="ECO:0000256" key="5">
    <source>
        <dbReference type="ARBA" id="ARBA00022989"/>
    </source>
</evidence>